<comment type="caution">
    <text evidence="6">The sequence shown here is derived from an EMBL/GenBank/DDBJ whole genome shotgun (WGS) entry which is preliminary data.</text>
</comment>
<dbReference type="GO" id="GO:0000978">
    <property type="term" value="F:RNA polymerase II cis-regulatory region sequence-specific DNA binding"/>
    <property type="evidence" value="ECO:0007669"/>
    <property type="project" value="TreeGrafter"/>
</dbReference>
<dbReference type="SUPFAM" id="SSF47459">
    <property type="entry name" value="HLH, helix-loop-helix DNA-binding domain"/>
    <property type="match status" value="1"/>
</dbReference>
<sequence>MDSCSSWSPSCVSSEEPLPSLDLIFSSPSQEPERGLCIWEKIGGDEKRDVSLPCLPYHSLHLQSTSTSSSLGSTSSHSVNSFHRSSSPINNDRREIIEPVPEEDFSQPLPVENPDGVHVKRSRVDQSVVSAPKMSLSQSTGPRFAEKITLLQQLCSPFGKTDTASVLYSTIGYIKFLQEQVQVLSSAYMKDSESKKKGSEECNVDLQSRGLCLVPISCTAVFANNNGADYWISDMSGCSQ</sequence>
<dbReference type="GO" id="GO:0005634">
    <property type="term" value="C:nucleus"/>
    <property type="evidence" value="ECO:0007669"/>
    <property type="project" value="UniProtKB-SubCell"/>
</dbReference>
<gene>
    <name evidence="6" type="ORF">KP509_22G033600</name>
</gene>
<dbReference type="GO" id="GO:0046983">
    <property type="term" value="F:protein dimerization activity"/>
    <property type="evidence" value="ECO:0007669"/>
    <property type="project" value="InterPro"/>
</dbReference>
<dbReference type="GO" id="GO:0000981">
    <property type="term" value="F:DNA-binding transcription factor activity, RNA polymerase II-specific"/>
    <property type="evidence" value="ECO:0007669"/>
    <property type="project" value="TreeGrafter"/>
</dbReference>
<evidence type="ECO:0008006" key="8">
    <source>
        <dbReference type="Google" id="ProtNLM"/>
    </source>
</evidence>
<dbReference type="PANTHER" id="PTHR16223:SF238">
    <property type="entry name" value="TRANSCRIPTION FACTOR BHLH114"/>
    <property type="match status" value="1"/>
</dbReference>
<dbReference type="InterPro" id="IPR045843">
    <property type="entry name" value="IND-like"/>
</dbReference>
<evidence type="ECO:0000313" key="7">
    <source>
        <dbReference type="Proteomes" id="UP000825935"/>
    </source>
</evidence>
<keyword evidence="3" id="KW-0804">Transcription</keyword>
<accession>A0A8T2S4V4</accession>
<name>A0A8T2S4V4_CERRI</name>
<dbReference type="InterPro" id="IPR036638">
    <property type="entry name" value="HLH_DNA-bd_sf"/>
</dbReference>
<dbReference type="PANTHER" id="PTHR16223">
    <property type="entry name" value="TRANSCRIPTION FACTOR BHLH83-RELATED"/>
    <property type="match status" value="1"/>
</dbReference>
<dbReference type="AlphaFoldDB" id="A0A8T2S4V4"/>
<dbReference type="CDD" id="cd11393">
    <property type="entry name" value="bHLH_AtbHLH_like"/>
    <property type="match status" value="1"/>
</dbReference>
<evidence type="ECO:0000313" key="6">
    <source>
        <dbReference type="EMBL" id="KAH7306838.1"/>
    </source>
</evidence>
<dbReference type="OrthoDB" id="673975at2759"/>
<evidence type="ECO:0000256" key="3">
    <source>
        <dbReference type="ARBA" id="ARBA00023163"/>
    </source>
</evidence>
<feature type="region of interest" description="Disordered" evidence="5">
    <location>
        <begin position="66"/>
        <end position="89"/>
    </location>
</feature>
<keyword evidence="7" id="KW-1185">Reference proteome</keyword>
<evidence type="ECO:0000256" key="2">
    <source>
        <dbReference type="ARBA" id="ARBA00023015"/>
    </source>
</evidence>
<evidence type="ECO:0000256" key="5">
    <source>
        <dbReference type="SAM" id="MobiDB-lite"/>
    </source>
</evidence>
<dbReference type="EMBL" id="CM035427">
    <property type="protein sequence ID" value="KAH7306838.1"/>
    <property type="molecule type" value="Genomic_DNA"/>
</dbReference>
<reference evidence="6" key="1">
    <citation type="submission" date="2021-08" db="EMBL/GenBank/DDBJ databases">
        <title>WGS assembly of Ceratopteris richardii.</title>
        <authorList>
            <person name="Marchant D.B."/>
            <person name="Chen G."/>
            <person name="Jenkins J."/>
            <person name="Shu S."/>
            <person name="Leebens-Mack J."/>
            <person name="Grimwood J."/>
            <person name="Schmutz J."/>
            <person name="Soltis P."/>
            <person name="Soltis D."/>
            <person name="Chen Z.-H."/>
        </authorList>
    </citation>
    <scope>NUCLEOTIDE SEQUENCE</scope>
    <source>
        <strain evidence="6">Whitten #5841</strain>
        <tissue evidence="6">Leaf</tissue>
    </source>
</reference>
<dbReference type="InterPro" id="IPR045239">
    <property type="entry name" value="bHLH95_bHLH"/>
</dbReference>
<proteinExistence type="predicted"/>
<evidence type="ECO:0000256" key="4">
    <source>
        <dbReference type="ARBA" id="ARBA00023242"/>
    </source>
</evidence>
<feature type="compositionally biased region" description="Low complexity" evidence="5">
    <location>
        <begin position="1"/>
        <end position="17"/>
    </location>
</feature>
<dbReference type="Proteomes" id="UP000825935">
    <property type="component" value="Chromosome 22"/>
</dbReference>
<organism evidence="6 7">
    <name type="scientific">Ceratopteris richardii</name>
    <name type="common">Triangle waterfern</name>
    <dbReference type="NCBI Taxonomy" id="49495"/>
    <lineage>
        <taxon>Eukaryota</taxon>
        <taxon>Viridiplantae</taxon>
        <taxon>Streptophyta</taxon>
        <taxon>Embryophyta</taxon>
        <taxon>Tracheophyta</taxon>
        <taxon>Polypodiopsida</taxon>
        <taxon>Polypodiidae</taxon>
        <taxon>Polypodiales</taxon>
        <taxon>Pteridineae</taxon>
        <taxon>Pteridaceae</taxon>
        <taxon>Parkerioideae</taxon>
        <taxon>Ceratopteris</taxon>
    </lineage>
</organism>
<keyword evidence="4" id="KW-0539">Nucleus</keyword>
<keyword evidence="2" id="KW-0805">Transcription regulation</keyword>
<evidence type="ECO:0000256" key="1">
    <source>
        <dbReference type="ARBA" id="ARBA00004123"/>
    </source>
</evidence>
<feature type="compositionally biased region" description="Low complexity" evidence="5">
    <location>
        <begin position="66"/>
        <end position="87"/>
    </location>
</feature>
<protein>
    <recommendedName>
        <fullName evidence="8">BHLH domain-containing protein</fullName>
    </recommendedName>
</protein>
<comment type="subcellular location">
    <subcellularLocation>
        <location evidence="1">Nucleus</location>
    </subcellularLocation>
</comment>
<feature type="region of interest" description="Disordered" evidence="5">
    <location>
        <begin position="1"/>
        <end position="31"/>
    </location>
</feature>